<dbReference type="SUPFAM" id="SSF53633">
    <property type="entry name" value="Carbamate kinase-like"/>
    <property type="match status" value="1"/>
</dbReference>
<keyword evidence="3" id="KW-0418">Kinase</keyword>
<organism evidence="3">
    <name type="scientific">Candidatus Methanophaga sp. ANME-1 ERB7</name>
    <dbReference type="NCBI Taxonomy" id="2759913"/>
    <lineage>
        <taxon>Archaea</taxon>
        <taxon>Methanobacteriati</taxon>
        <taxon>Methanobacteriota</taxon>
        <taxon>Stenosarchaea group</taxon>
        <taxon>Methanomicrobia</taxon>
        <taxon>Candidatus Methanophagales</taxon>
        <taxon>Candidatus Methanophagaceae</taxon>
        <taxon>Candidatus Methanophaga</taxon>
    </lineage>
</organism>
<dbReference type="EC" id="2.7.4.31" evidence="3"/>
<dbReference type="InterPro" id="IPR001048">
    <property type="entry name" value="Asp/Glu/Uridylate_kinase"/>
</dbReference>
<sequence length="211" mass="23429">MSKIIVKLGGSLQEKGREIIRFLSDYAEKKAHTFIIIPGGGHFVKWIKELSEQEVISDDAAHWMAVLGMHQYGFYLADGSGIEIVENVEELRNVVHIGVLLPYTLLKEDDSLPHTWNVTSDTIAAFVANKVGETSFIKLTDVDGLMDDKGLLVRQIHAKAMNKHARTGCADAELPLFLMQNEMSCTIVNGNFTERIIAVIEGKETICTKIS</sequence>
<feature type="domain" description="Aspartate/glutamate/uridylate kinase" evidence="1">
    <location>
        <begin position="3"/>
        <end position="154"/>
    </location>
</feature>
<evidence type="ECO:0000259" key="1">
    <source>
        <dbReference type="Pfam" id="PF00696"/>
    </source>
</evidence>
<dbReference type="Gene3D" id="3.40.1160.10">
    <property type="entry name" value="Acetylglutamate kinase-like"/>
    <property type="match status" value="1"/>
</dbReference>
<name>A0A7G9Z9I6_9EURY</name>
<dbReference type="GO" id="GO:0016301">
    <property type="term" value="F:kinase activity"/>
    <property type="evidence" value="ECO:0007669"/>
    <property type="project" value="UniProtKB-KW"/>
</dbReference>
<dbReference type="InterPro" id="IPR036393">
    <property type="entry name" value="AceGlu_kinase-like_sf"/>
</dbReference>
<accession>A0A7G9Z9I6</accession>
<reference evidence="3" key="1">
    <citation type="submission" date="2020-06" db="EMBL/GenBank/DDBJ databases">
        <title>Unique genomic features of the anaerobic methanotrophic archaea.</title>
        <authorList>
            <person name="Chadwick G.L."/>
            <person name="Skennerton C.T."/>
            <person name="Laso-Perez R."/>
            <person name="Leu A.O."/>
            <person name="Speth D.R."/>
            <person name="Yu H."/>
            <person name="Morgan-Lang C."/>
            <person name="Hatzenpichler R."/>
            <person name="Goudeau D."/>
            <person name="Malmstrom R."/>
            <person name="Brazelton W.J."/>
            <person name="Woyke T."/>
            <person name="Hallam S.J."/>
            <person name="Tyson G.W."/>
            <person name="Wegener G."/>
            <person name="Boetius A."/>
            <person name="Orphan V."/>
        </authorList>
    </citation>
    <scope>NUCLEOTIDE SEQUENCE</scope>
</reference>
<dbReference type="EMBL" id="MT631672">
    <property type="protein sequence ID" value="QNO56920.1"/>
    <property type="molecule type" value="Genomic_DNA"/>
</dbReference>
<dbReference type="AlphaFoldDB" id="A0A7G9Z9I6"/>
<dbReference type="EMBL" id="MT631567">
    <property type="protein sequence ID" value="QNO54176.1"/>
    <property type="molecule type" value="Genomic_DNA"/>
</dbReference>
<protein>
    <submittedName>
        <fullName evidence="3">[5-(Aminomethyl)furan-3-yl]methyl phosphate kinase</fullName>
        <ecNumber evidence="3">2.7.4.31</ecNumber>
    </submittedName>
</protein>
<gene>
    <name evidence="3" type="primary">mfnE</name>
    <name evidence="3" type="ORF">AAPMNBCG_00020</name>
    <name evidence="2" type="ORF">KPHBMPCG_00008</name>
</gene>
<evidence type="ECO:0000313" key="2">
    <source>
        <dbReference type="EMBL" id="QNO54176.1"/>
    </source>
</evidence>
<dbReference type="PIRSF" id="PIRSF004857">
    <property type="entry name" value="Kin_aa_kin"/>
    <property type="match status" value="1"/>
</dbReference>
<evidence type="ECO:0000313" key="3">
    <source>
        <dbReference type="EMBL" id="QNO56920.1"/>
    </source>
</evidence>
<dbReference type="InterPro" id="IPR011375">
    <property type="entry name" value="MfnE"/>
</dbReference>
<keyword evidence="3" id="KW-0808">Transferase</keyword>
<dbReference type="Pfam" id="PF00696">
    <property type="entry name" value="AA_kinase"/>
    <property type="match status" value="1"/>
</dbReference>
<proteinExistence type="predicted"/>